<feature type="domain" description="Reverse transcriptase" evidence="2">
    <location>
        <begin position="1"/>
        <end position="171"/>
    </location>
</feature>
<dbReference type="PANTHER" id="PTHR33064">
    <property type="entry name" value="POL PROTEIN"/>
    <property type="match status" value="1"/>
</dbReference>
<name>A0A371H0U7_MUCPR</name>
<dbReference type="Gene3D" id="3.30.70.270">
    <property type="match status" value="1"/>
</dbReference>
<dbReference type="InterPro" id="IPR043502">
    <property type="entry name" value="DNA/RNA_pol_sf"/>
</dbReference>
<keyword evidence="4" id="KW-1185">Reference proteome</keyword>
<dbReference type="Gene3D" id="3.10.10.10">
    <property type="entry name" value="HIV Type 1 Reverse Transcriptase, subunit A, domain 1"/>
    <property type="match status" value="1"/>
</dbReference>
<organism evidence="3 4">
    <name type="scientific">Mucuna pruriens</name>
    <name type="common">Velvet bean</name>
    <name type="synonym">Dolichos pruriens</name>
    <dbReference type="NCBI Taxonomy" id="157652"/>
    <lineage>
        <taxon>Eukaryota</taxon>
        <taxon>Viridiplantae</taxon>
        <taxon>Streptophyta</taxon>
        <taxon>Embryophyta</taxon>
        <taxon>Tracheophyta</taxon>
        <taxon>Spermatophyta</taxon>
        <taxon>Magnoliopsida</taxon>
        <taxon>eudicotyledons</taxon>
        <taxon>Gunneridae</taxon>
        <taxon>Pentapetalae</taxon>
        <taxon>rosids</taxon>
        <taxon>fabids</taxon>
        <taxon>Fabales</taxon>
        <taxon>Fabaceae</taxon>
        <taxon>Papilionoideae</taxon>
        <taxon>50 kb inversion clade</taxon>
        <taxon>NPAAA clade</taxon>
        <taxon>indigoferoid/millettioid clade</taxon>
        <taxon>Phaseoleae</taxon>
        <taxon>Mucuna</taxon>
    </lineage>
</organism>
<dbReference type="PROSITE" id="PS50878">
    <property type="entry name" value="RT_POL"/>
    <property type="match status" value="1"/>
</dbReference>
<evidence type="ECO:0000256" key="1">
    <source>
        <dbReference type="SAM" id="MobiDB-lite"/>
    </source>
</evidence>
<dbReference type="CDD" id="cd01647">
    <property type="entry name" value="RT_LTR"/>
    <property type="match status" value="1"/>
</dbReference>
<comment type="caution">
    <text evidence="3">The sequence shown here is derived from an EMBL/GenBank/DDBJ whole genome shotgun (WGS) entry which is preliminary data.</text>
</comment>
<dbReference type="InterPro" id="IPR051320">
    <property type="entry name" value="Viral_Replic_Matur_Polypro"/>
</dbReference>
<evidence type="ECO:0000313" key="4">
    <source>
        <dbReference type="Proteomes" id="UP000257109"/>
    </source>
</evidence>
<dbReference type="InterPro" id="IPR043128">
    <property type="entry name" value="Rev_trsase/Diguanyl_cyclase"/>
</dbReference>
<gene>
    <name evidence="3" type="ORF">CR513_20921</name>
</gene>
<evidence type="ECO:0000313" key="3">
    <source>
        <dbReference type="EMBL" id="RDX96417.1"/>
    </source>
</evidence>
<dbReference type="OrthoDB" id="1914518at2759"/>
<dbReference type="SUPFAM" id="SSF56672">
    <property type="entry name" value="DNA/RNA polymerases"/>
    <property type="match status" value="1"/>
</dbReference>
<accession>A0A371H0U7</accession>
<feature type="non-terminal residue" evidence="3">
    <location>
        <position position="1"/>
    </location>
</feature>
<protein>
    <recommendedName>
        <fullName evidence="2">Reverse transcriptase domain-containing protein</fullName>
    </recommendedName>
</protein>
<feature type="non-terminal residue" evidence="3">
    <location>
        <position position="323"/>
    </location>
</feature>
<dbReference type="AlphaFoldDB" id="A0A371H0U7"/>
<sequence>KRSEKLRGKKKLVIDYKPLTHFLQDDKFPIPKASSLPVLIKESNIFSKFDLKSGFWQLGIDPSDRHKTAFCIPNAQYQWTVLPFGLKVAPSLFQKVMTRIFEPLLEHAIIYIDDILLFSKDIKTHKKNREIKNITVDMPVANSRRQKGIIIPLSKKHSLPEKTIQMITSTHSFPIIFMVKPSSQKAKTLQKPSSEKTNTRQKPLSNKAKTCRFFPLGLTPTSHPDILEYAKSHYFYFIHETMKYKVTTPFMFNPNNPYGGVFELFCDIGWDLQEATLWAIWCKTVEYSIPIALRTKAAYDILMNPDKEDYLFWTLLEWFSPLN</sequence>
<proteinExistence type="predicted"/>
<reference evidence="3" key="1">
    <citation type="submission" date="2018-05" db="EMBL/GenBank/DDBJ databases">
        <title>Draft genome of Mucuna pruriens seed.</title>
        <authorList>
            <person name="Nnadi N.E."/>
            <person name="Vos R."/>
            <person name="Hasami M.H."/>
            <person name="Devisetty U.K."/>
            <person name="Aguiy J.C."/>
        </authorList>
    </citation>
    <scope>NUCLEOTIDE SEQUENCE [LARGE SCALE GENOMIC DNA]</scope>
    <source>
        <strain evidence="3">JCA_2017</strain>
    </source>
</reference>
<dbReference type="Proteomes" id="UP000257109">
    <property type="component" value="Unassembled WGS sequence"/>
</dbReference>
<evidence type="ECO:0000259" key="2">
    <source>
        <dbReference type="PROSITE" id="PS50878"/>
    </source>
</evidence>
<feature type="region of interest" description="Disordered" evidence="1">
    <location>
        <begin position="184"/>
        <end position="204"/>
    </location>
</feature>
<dbReference type="EMBL" id="QJKJ01003891">
    <property type="protein sequence ID" value="RDX96417.1"/>
    <property type="molecule type" value="Genomic_DNA"/>
</dbReference>
<dbReference type="PANTHER" id="PTHR33064:SF37">
    <property type="entry name" value="RIBONUCLEASE H"/>
    <property type="match status" value="1"/>
</dbReference>
<dbReference type="Pfam" id="PF00078">
    <property type="entry name" value="RVT_1"/>
    <property type="match status" value="1"/>
</dbReference>
<dbReference type="InterPro" id="IPR000477">
    <property type="entry name" value="RT_dom"/>
</dbReference>